<accession>A0A3G8JEJ5</accession>
<name>A0A3G8JEJ5_9ACTN</name>
<keyword evidence="3" id="KW-1185">Reference proteome</keyword>
<sequence length="235" mass="25711">MGFMGDWPLRWWLVLCGFVLSAVMVAVGSVAHHVGSGADPELAGPARIALSALSRVSVLAQRPSRDDYRREMFGTAWSDGVGVTGGGNGCDTRNDVLARDLADTRRAAVASCPRAVVAGEFRSPYTGEFLVFRRDRRAGAVQIDHIVPLAYAWDMGAFAWPPTTRLNFANDPANLVAVDAASNLTKSDQEPGRWMPSNKGFHCRYAIQFVTMVVAYRLLLDRPSQEALRKALQRC</sequence>
<dbReference type="Pfam" id="PF07510">
    <property type="entry name" value="GmrSD_C"/>
    <property type="match status" value="1"/>
</dbReference>
<dbReference type="PANTHER" id="PTHR24094">
    <property type="entry name" value="SECRETED PROTEIN"/>
    <property type="match status" value="1"/>
</dbReference>
<gene>
    <name evidence="2" type="ORF">D7316_00073</name>
</gene>
<feature type="domain" description="GmrSD restriction endonucleases C-terminal" evidence="1">
    <location>
        <begin position="91"/>
        <end position="206"/>
    </location>
</feature>
<dbReference type="InterPro" id="IPR011089">
    <property type="entry name" value="GmrSD_C"/>
</dbReference>
<evidence type="ECO:0000259" key="1">
    <source>
        <dbReference type="Pfam" id="PF07510"/>
    </source>
</evidence>
<dbReference type="AlphaFoldDB" id="A0A3G8JEJ5"/>
<evidence type="ECO:0000313" key="3">
    <source>
        <dbReference type="Proteomes" id="UP000271469"/>
    </source>
</evidence>
<dbReference type="Proteomes" id="UP000271469">
    <property type="component" value="Chromosome"/>
</dbReference>
<dbReference type="KEGG" id="gom:D7316_00073"/>
<proteinExistence type="predicted"/>
<dbReference type="EMBL" id="CP033972">
    <property type="protein sequence ID" value="AZG43507.1"/>
    <property type="molecule type" value="Genomic_DNA"/>
</dbReference>
<reference evidence="2 3" key="1">
    <citation type="submission" date="2018-11" db="EMBL/GenBank/DDBJ databases">
        <title>Gordonia insulae sp. nov., isolated from an island soil.</title>
        <authorList>
            <person name="Kim Y.S."/>
            <person name="Kim S.B."/>
        </authorList>
    </citation>
    <scope>NUCLEOTIDE SEQUENCE [LARGE SCALE GENOMIC DNA]</scope>
    <source>
        <strain evidence="2 3">MMS17-SY073</strain>
    </source>
</reference>
<dbReference type="PANTHER" id="PTHR24094:SF15">
    <property type="entry name" value="AMP-DEPENDENT SYNTHETASE_LIGASE DOMAIN-CONTAINING PROTEIN-RELATED"/>
    <property type="match status" value="1"/>
</dbReference>
<organism evidence="2 3">
    <name type="scientific">Gordonia insulae</name>
    <dbReference type="NCBI Taxonomy" id="2420509"/>
    <lineage>
        <taxon>Bacteria</taxon>
        <taxon>Bacillati</taxon>
        <taxon>Actinomycetota</taxon>
        <taxon>Actinomycetes</taxon>
        <taxon>Mycobacteriales</taxon>
        <taxon>Gordoniaceae</taxon>
        <taxon>Gordonia</taxon>
    </lineage>
</organism>
<protein>
    <recommendedName>
        <fullName evidence="1">GmrSD restriction endonucleases C-terminal domain-containing protein</fullName>
    </recommendedName>
</protein>
<evidence type="ECO:0000313" key="2">
    <source>
        <dbReference type="EMBL" id="AZG43507.1"/>
    </source>
</evidence>